<organism evidence="1">
    <name type="scientific">hydrothermal vent metagenome</name>
    <dbReference type="NCBI Taxonomy" id="652676"/>
    <lineage>
        <taxon>unclassified sequences</taxon>
        <taxon>metagenomes</taxon>
        <taxon>ecological metagenomes</taxon>
    </lineage>
</organism>
<gene>
    <name evidence="1" type="ORF">MNBD_BACTEROID03-2141</name>
</gene>
<evidence type="ECO:0000313" key="1">
    <source>
        <dbReference type="EMBL" id="VAW14947.1"/>
    </source>
</evidence>
<accession>A0A3B0TNP4</accession>
<reference evidence="1" key="1">
    <citation type="submission" date="2018-06" db="EMBL/GenBank/DDBJ databases">
        <authorList>
            <person name="Zhirakovskaya E."/>
        </authorList>
    </citation>
    <scope>NUCLEOTIDE SEQUENCE</scope>
</reference>
<dbReference type="EMBL" id="UOEL01000124">
    <property type="protein sequence ID" value="VAW14947.1"/>
    <property type="molecule type" value="Genomic_DNA"/>
</dbReference>
<name>A0A3B0TNP4_9ZZZZ</name>
<dbReference type="AlphaFoldDB" id="A0A3B0TNP4"/>
<protein>
    <submittedName>
        <fullName evidence="1">Uncharacterized protein</fullName>
    </submittedName>
</protein>
<sequence length="66" mass="7361">MSSACVLQAQEKGQNIHEYGFQINESGIPKSAPYGYESIVSAALDVPLRPNRKYEVGFWNNRQTTA</sequence>
<proteinExistence type="predicted"/>